<dbReference type="GO" id="GO:0043952">
    <property type="term" value="P:protein transport by the Sec complex"/>
    <property type="evidence" value="ECO:0007669"/>
    <property type="project" value="TreeGrafter"/>
</dbReference>
<dbReference type="RefSeq" id="WP_116207594.1">
    <property type="nucleotide sequence ID" value="NZ_QUNR01000001.1"/>
</dbReference>
<keyword evidence="10 11" id="KW-0472">Membrane</keyword>
<dbReference type="Pfam" id="PF03840">
    <property type="entry name" value="SecG"/>
    <property type="match status" value="1"/>
</dbReference>
<dbReference type="PRINTS" id="PR01651">
    <property type="entry name" value="SECGEXPORT"/>
</dbReference>
<comment type="subcellular location">
    <subcellularLocation>
        <location evidence="1 11">Cell membrane</location>
        <topology evidence="1 11">Multi-pass membrane protein</topology>
    </subcellularLocation>
</comment>
<evidence type="ECO:0000256" key="10">
    <source>
        <dbReference type="ARBA" id="ARBA00023136"/>
    </source>
</evidence>
<evidence type="ECO:0000256" key="5">
    <source>
        <dbReference type="ARBA" id="ARBA00022475"/>
    </source>
</evidence>
<comment type="caution">
    <text evidence="11">Lacks conserved residue(s) required for the propagation of feature annotation.</text>
</comment>
<protein>
    <recommendedName>
        <fullName evidence="3 11">Protein-export membrane protein SecG</fullName>
    </recommendedName>
</protein>
<dbReference type="NCBIfam" id="TIGR00810">
    <property type="entry name" value="secG"/>
    <property type="match status" value="1"/>
</dbReference>
<name>A0A3E0H8D4_9GAMM</name>
<evidence type="ECO:0000256" key="1">
    <source>
        <dbReference type="ARBA" id="ARBA00004651"/>
    </source>
</evidence>
<reference evidence="12 13" key="1">
    <citation type="submission" date="2018-08" db="EMBL/GenBank/DDBJ databases">
        <title>Genomic Encyclopedia of Type Strains, Phase IV (KMG-IV): sequencing the most valuable type-strain genomes for metagenomic binning, comparative biology and taxonomic classification.</title>
        <authorList>
            <person name="Goeker M."/>
        </authorList>
    </citation>
    <scope>NUCLEOTIDE SEQUENCE [LARGE SCALE GENOMIC DNA]</scope>
    <source>
        <strain evidence="12 13">DSM 26022</strain>
    </source>
</reference>
<sequence>METLVLVVHIIVAVVMIGLILLQQGKGAEMGASFGAGSSGTVFGSSGSTGFLTKLTAALALVFFVTSLGLAIYAKNQSRALATSLAPNSQAIPGLPELPVQQAPAAPANPDLPVAPAQ</sequence>
<evidence type="ECO:0000256" key="11">
    <source>
        <dbReference type="RuleBase" id="RU365087"/>
    </source>
</evidence>
<dbReference type="AlphaFoldDB" id="A0A3E0H8D4"/>
<evidence type="ECO:0000256" key="8">
    <source>
        <dbReference type="ARBA" id="ARBA00022989"/>
    </source>
</evidence>
<gene>
    <name evidence="12" type="ORF">DFR26_0036</name>
</gene>
<accession>A0A3E0H8D4</accession>
<proteinExistence type="inferred from homology"/>
<keyword evidence="6 11" id="KW-0812">Transmembrane</keyword>
<keyword evidence="5 11" id="KW-1003">Cell membrane</keyword>
<dbReference type="GO" id="GO:0015450">
    <property type="term" value="F:protein-transporting ATPase activity"/>
    <property type="evidence" value="ECO:0007669"/>
    <property type="project" value="UniProtKB-UniRule"/>
</dbReference>
<evidence type="ECO:0000256" key="4">
    <source>
        <dbReference type="ARBA" id="ARBA00022448"/>
    </source>
</evidence>
<comment type="caution">
    <text evidence="12">The sequence shown here is derived from an EMBL/GenBank/DDBJ whole genome shotgun (WGS) entry which is preliminary data.</text>
</comment>
<evidence type="ECO:0000313" key="12">
    <source>
        <dbReference type="EMBL" id="REH39843.1"/>
    </source>
</evidence>
<keyword evidence="13" id="KW-1185">Reference proteome</keyword>
<dbReference type="Proteomes" id="UP000256774">
    <property type="component" value="Unassembled WGS sequence"/>
</dbReference>
<evidence type="ECO:0000313" key="13">
    <source>
        <dbReference type="Proteomes" id="UP000256774"/>
    </source>
</evidence>
<dbReference type="GO" id="GO:0005886">
    <property type="term" value="C:plasma membrane"/>
    <property type="evidence" value="ECO:0007669"/>
    <property type="project" value="UniProtKB-SubCell"/>
</dbReference>
<keyword evidence="9 11" id="KW-0811">Translocation</keyword>
<keyword evidence="4 11" id="KW-0813">Transport</keyword>
<dbReference type="GO" id="GO:0065002">
    <property type="term" value="P:intracellular protein transmembrane transport"/>
    <property type="evidence" value="ECO:0007669"/>
    <property type="project" value="TreeGrafter"/>
</dbReference>
<evidence type="ECO:0000256" key="9">
    <source>
        <dbReference type="ARBA" id="ARBA00023010"/>
    </source>
</evidence>
<comment type="similarity">
    <text evidence="2 11">Belongs to the SecG family.</text>
</comment>
<evidence type="ECO:0000256" key="6">
    <source>
        <dbReference type="ARBA" id="ARBA00022692"/>
    </source>
</evidence>
<feature type="transmembrane region" description="Helical" evidence="11">
    <location>
        <begin position="51"/>
        <end position="74"/>
    </location>
</feature>
<dbReference type="PANTHER" id="PTHR34182">
    <property type="entry name" value="PROTEIN-EXPORT MEMBRANE PROTEIN SECG"/>
    <property type="match status" value="1"/>
</dbReference>
<dbReference type="EMBL" id="QUNR01000001">
    <property type="protein sequence ID" value="REH39843.1"/>
    <property type="molecule type" value="Genomic_DNA"/>
</dbReference>
<dbReference type="InterPro" id="IPR004692">
    <property type="entry name" value="SecG"/>
</dbReference>
<dbReference type="OrthoDB" id="9813947at2"/>
<dbReference type="PANTHER" id="PTHR34182:SF1">
    <property type="entry name" value="PROTEIN-EXPORT MEMBRANE PROTEIN SECG"/>
    <property type="match status" value="1"/>
</dbReference>
<evidence type="ECO:0000256" key="2">
    <source>
        <dbReference type="ARBA" id="ARBA00008445"/>
    </source>
</evidence>
<organism evidence="12 13">
    <name type="scientific">Paraperlucidibaca baekdonensis</name>
    <dbReference type="NCBI Taxonomy" id="748120"/>
    <lineage>
        <taxon>Bacteria</taxon>
        <taxon>Pseudomonadati</taxon>
        <taxon>Pseudomonadota</taxon>
        <taxon>Gammaproteobacteria</taxon>
        <taxon>Moraxellales</taxon>
        <taxon>Moraxellaceae</taxon>
        <taxon>Paraperlucidibaca</taxon>
    </lineage>
</organism>
<evidence type="ECO:0000256" key="3">
    <source>
        <dbReference type="ARBA" id="ARBA00017876"/>
    </source>
</evidence>
<dbReference type="GO" id="GO:0009306">
    <property type="term" value="P:protein secretion"/>
    <property type="evidence" value="ECO:0007669"/>
    <property type="project" value="UniProtKB-UniRule"/>
</dbReference>
<keyword evidence="7 11" id="KW-0653">Protein transport</keyword>
<evidence type="ECO:0000256" key="7">
    <source>
        <dbReference type="ARBA" id="ARBA00022927"/>
    </source>
</evidence>
<keyword evidence="8 11" id="KW-1133">Transmembrane helix</keyword>
<comment type="function">
    <text evidence="11">Involved in protein export. Participates in an early event of protein translocation.</text>
</comment>